<dbReference type="EMBL" id="JASJQH010006968">
    <property type="protein sequence ID" value="KAK9721790.1"/>
    <property type="molecule type" value="Genomic_DNA"/>
</dbReference>
<dbReference type="Pfam" id="PF23241">
    <property type="entry name" value="HAT_PRP39_C"/>
    <property type="match status" value="1"/>
</dbReference>
<dbReference type="Gene3D" id="1.25.40.10">
    <property type="entry name" value="Tetratricopeptide repeat domain"/>
    <property type="match status" value="2"/>
</dbReference>
<keyword evidence="2" id="KW-0507">mRNA processing</keyword>
<evidence type="ECO:0000256" key="7">
    <source>
        <dbReference type="SAM" id="MobiDB-lite"/>
    </source>
</evidence>
<evidence type="ECO:0000256" key="4">
    <source>
        <dbReference type="ARBA" id="ARBA00023187"/>
    </source>
</evidence>
<evidence type="ECO:0000313" key="8">
    <source>
        <dbReference type="EMBL" id="KAK9721790.1"/>
    </source>
</evidence>
<comment type="caution">
    <text evidence="8">The sequence shown here is derived from an EMBL/GenBank/DDBJ whole genome shotgun (WGS) entry which is preliminary data.</text>
</comment>
<dbReference type="SMART" id="SM00386">
    <property type="entry name" value="HAT"/>
    <property type="match status" value="7"/>
</dbReference>
<gene>
    <name evidence="8" type="ORF">K7432_003151</name>
</gene>
<feature type="region of interest" description="Disordered" evidence="7">
    <location>
        <begin position="505"/>
        <end position="529"/>
    </location>
</feature>
<name>A0ABR2W753_9FUNG</name>
<dbReference type="Proteomes" id="UP001479436">
    <property type="component" value="Unassembled WGS sequence"/>
</dbReference>
<keyword evidence="5" id="KW-0539">Nucleus</keyword>
<evidence type="ECO:0000256" key="6">
    <source>
        <dbReference type="ARBA" id="ARBA00038019"/>
    </source>
</evidence>
<dbReference type="Pfam" id="PF23240">
    <property type="entry name" value="HAT_PRP39_N"/>
    <property type="match status" value="1"/>
</dbReference>
<keyword evidence="9" id="KW-1185">Reference proteome</keyword>
<feature type="compositionally biased region" description="Polar residues" evidence="7">
    <location>
        <begin position="520"/>
        <end position="529"/>
    </location>
</feature>
<dbReference type="InterPro" id="IPR059164">
    <property type="entry name" value="HAT_PRP39_C"/>
</dbReference>
<evidence type="ECO:0000256" key="2">
    <source>
        <dbReference type="ARBA" id="ARBA00022664"/>
    </source>
</evidence>
<reference evidence="8 9" key="1">
    <citation type="submission" date="2023-04" db="EMBL/GenBank/DDBJ databases">
        <title>Genome of Basidiobolus ranarum AG-B5.</title>
        <authorList>
            <person name="Stajich J.E."/>
            <person name="Carter-House D."/>
            <person name="Gryganskyi A."/>
        </authorList>
    </citation>
    <scope>NUCLEOTIDE SEQUENCE [LARGE SCALE GENOMIC DNA]</scope>
    <source>
        <strain evidence="8 9">AG-B5</strain>
    </source>
</reference>
<dbReference type="InterPro" id="IPR011990">
    <property type="entry name" value="TPR-like_helical_dom_sf"/>
</dbReference>
<evidence type="ECO:0000256" key="1">
    <source>
        <dbReference type="ARBA" id="ARBA00004123"/>
    </source>
</evidence>
<dbReference type="PANTHER" id="PTHR17204">
    <property type="entry name" value="PRE-MRNA PROCESSING PROTEIN PRP39-RELATED"/>
    <property type="match status" value="1"/>
</dbReference>
<organism evidence="8 9">
    <name type="scientific">Basidiobolus ranarum</name>
    <dbReference type="NCBI Taxonomy" id="34480"/>
    <lineage>
        <taxon>Eukaryota</taxon>
        <taxon>Fungi</taxon>
        <taxon>Fungi incertae sedis</taxon>
        <taxon>Zoopagomycota</taxon>
        <taxon>Entomophthoromycotina</taxon>
        <taxon>Basidiobolomycetes</taxon>
        <taxon>Basidiobolales</taxon>
        <taxon>Basidiobolaceae</taxon>
        <taxon>Basidiobolus</taxon>
    </lineage>
</organism>
<comment type="similarity">
    <text evidence="6">Belongs to the PRP39 family.</text>
</comment>
<proteinExistence type="inferred from homology"/>
<evidence type="ECO:0008006" key="10">
    <source>
        <dbReference type="Google" id="ProtNLM"/>
    </source>
</evidence>
<evidence type="ECO:0000256" key="5">
    <source>
        <dbReference type="ARBA" id="ARBA00023242"/>
    </source>
</evidence>
<keyword evidence="3" id="KW-0677">Repeat</keyword>
<protein>
    <recommendedName>
        <fullName evidence="10">Pre-mRNA-processing factor 39</fullName>
    </recommendedName>
</protein>
<accession>A0ABR2W753</accession>
<comment type="subcellular location">
    <subcellularLocation>
        <location evidence="1">Nucleus</location>
    </subcellularLocation>
</comment>
<sequence>MVKVHPNDFTAWEYILKLAENIEDGISTNSSSTSIQNLRLAYDKFLAKFPLCYGYWKKYADHELALGGTESAEKIYKRSVEAIPNSVELWSHYCSFKMESSTDDEAIRAVFGEGADAVGLDFLSHVFWDKYLEFEESREAYDKVMNILERVIRIPMHQYARYFERYTQLSATRSTSELVPLEQYKQFVEESTHEGQETTLPAKSDEEIEVEVRGRIHQLSLEIYTKTQTETNNRWIYEAEIKRPYFHVKPLDEHQLDNWRKYLDFEQIENDPTRIQFLFERCLVACALYEEFWERYTTWLISKTLYDDAKIAFLRATTRFLPQDQPLVRLSLAIFEEQFGDIDSARKRYKDILQYVPNHLETIWRFAQFERRQNPSDPSVAENILLSQLNADNLDKPTKAFLTVQRANLVCYTQKNISKAREIYIENSKEFSNVKYFWLNYFNFEYIHYDSCIESLNIALDLLHNTADLPSETFQGIHTRHLDFILERGVDVSSYFQSKSFMRQPTKSMDANKKRVSLEENPQPSKQTRINASTIPNSQINPNPHNPIYPSSSFTHYSSTTNPWPTQPGYSQNMMMVQPPYPYQYQYQYQYSTSGYPNP</sequence>
<evidence type="ECO:0000313" key="9">
    <source>
        <dbReference type="Proteomes" id="UP001479436"/>
    </source>
</evidence>
<keyword evidence="4" id="KW-0508">mRNA splicing</keyword>
<dbReference type="InterPro" id="IPR003107">
    <property type="entry name" value="HAT"/>
</dbReference>
<evidence type="ECO:0000256" key="3">
    <source>
        <dbReference type="ARBA" id="ARBA00022737"/>
    </source>
</evidence>
<dbReference type="PANTHER" id="PTHR17204:SF5">
    <property type="entry name" value="PRE-MRNA-PROCESSING FACTOR 39"/>
    <property type="match status" value="1"/>
</dbReference>
<dbReference type="SUPFAM" id="SSF48452">
    <property type="entry name" value="TPR-like"/>
    <property type="match status" value="1"/>
</dbReference>